<comment type="caution">
    <text evidence="1">The sequence shown here is derived from an EMBL/GenBank/DDBJ whole genome shotgun (WGS) entry which is preliminary data.</text>
</comment>
<protein>
    <recommendedName>
        <fullName evidence="3">Alpha 1,4-glycosyltransferase domain-containing protein</fullName>
    </recommendedName>
</protein>
<dbReference type="SUPFAM" id="SSF53448">
    <property type="entry name" value="Nucleotide-diphospho-sugar transferases"/>
    <property type="match status" value="2"/>
</dbReference>
<dbReference type="InterPro" id="IPR029044">
    <property type="entry name" value="Nucleotide-diphossugar_trans"/>
</dbReference>
<evidence type="ECO:0000313" key="2">
    <source>
        <dbReference type="Proteomes" id="UP000521227"/>
    </source>
</evidence>
<dbReference type="EMBL" id="JACHIJ010000001">
    <property type="protein sequence ID" value="MBB5050702.1"/>
    <property type="molecule type" value="Genomic_DNA"/>
</dbReference>
<proteinExistence type="predicted"/>
<evidence type="ECO:0000313" key="1">
    <source>
        <dbReference type="EMBL" id="MBB5050702.1"/>
    </source>
</evidence>
<evidence type="ECO:0008006" key="3">
    <source>
        <dbReference type="Google" id="ProtNLM"/>
    </source>
</evidence>
<dbReference type="PANTHER" id="PTHR12042:SF21">
    <property type="entry name" value="ALPHA1,4-GALACTOSYLTRANSFERASE 1-RELATED"/>
    <property type="match status" value="1"/>
</dbReference>
<dbReference type="PANTHER" id="PTHR12042">
    <property type="entry name" value="LACTOSYLCERAMIDE 4-ALPHA-GALACTOSYLTRANSFERASE ALPHA- 1,4-GALACTOSYLTRANSFERASE"/>
    <property type="match status" value="1"/>
</dbReference>
<sequence>MASFLSTLRLTTQIGILAIMIEYQKAIEHRMQPSFMKPRQEVRTFWTGPDPSYYEELSLRSAVASGARVLLYTYNRSLTVPEGVELVDAREVLSGPLYQFHHNDGDLSLALHSDLFRYLAIQKFGGWYMDLDIVVMASGLPDDKIYLAYQEDGVANAAVMKFPAQSPIMTAAIEEAMRLLPAAGTAAPGADHGIVGPKLITRLSSEYAIDHLVRPKVSAYEIHPNEVLMFFDPRQCEAVFERLASSDFVHLWNDLWRALRIPKNLGPPEGSFLDTLFKRFGIDVPQGARLSFEAVEGWFREFWIMKELKQKLSTQSVPYDALDHLARSIQISGWRPGVRSLGNAETSPQGDHLLAGEPQTLKTLWHGETIGPYQLMCLKSFAASGHRVEVFSYNRDLNVPDWVSVEDAAEILPREVVLRPLGEEGAFAIHANLFRYALLQKLGGWWIDPDVLLLKPDLPPGNVFFAGLDVFGRVPTGVLKFPAGHGLLTEALAEVESLSGSLEGWEQSGSTLLTSLVERHKLGGKIQNRTPLGPVSWFDVPDLFDPDSAERLSRLCKDFHFLHLHDDVWRRAGIPHDLAPPEGSFLDGQTQKYGVGADFPAKISFRELNRWVAHMYQCLSQRQT</sequence>
<gene>
    <name evidence="1" type="ORF">HNQ36_000650</name>
</gene>
<dbReference type="Proteomes" id="UP000521227">
    <property type="component" value="Unassembled WGS sequence"/>
</dbReference>
<dbReference type="AlphaFoldDB" id="A0A840MVJ1"/>
<dbReference type="RefSeq" id="WP_246395225.1">
    <property type="nucleotide sequence ID" value="NZ_JACHIJ010000001.1"/>
</dbReference>
<dbReference type="Pfam" id="PF04488">
    <property type="entry name" value="Gly_transf_sug"/>
    <property type="match status" value="1"/>
</dbReference>
<dbReference type="InterPro" id="IPR051981">
    <property type="entry name" value="Glycosyltransf_32"/>
</dbReference>
<organism evidence="1 2">
    <name type="scientific">Afipia massiliensis</name>
    <dbReference type="NCBI Taxonomy" id="211460"/>
    <lineage>
        <taxon>Bacteria</taxon>
        <taxon>Pseudomonadati</taxon>
        <taxon>Pseudomonadota</taxon>
        <taxon>Alphaproteobacteria</taxon>
        <taxon>Hyphomicrobiales</taxon>
        <taxon>Nitrobacteraceae</taxon>
        <taxon>Afipia</taxon>
    </lineage>
</organism>
<dbReference type="InterPro" id="IPR007577">
    <property type="entry name" value="GlycoTrfase_DXD_sugar-bd_CS"/>
</dbReference>
<name>A0A840MVJ1_9BRAD</name>
<reference evidence="1 2" key="1">
    <citation type="submission" date="2020-08" db="EMBL/GenBank/DDBJ databases">
        <title>Genomic Encyclopedia of Type Strains, Phase IV (KMG-IV): sequencing the most valuable type-strain genomes for metagenomic binning, comparative biology and taxonomic classification.</title>
        <authorList>
            <person name="Goeker M."/>
        </authorList>
    </citation>
    <scope>NUCLEOTIDE SEQUENCE [LARGE SCALE GENOMIC DNA]</scope>
    <source>
        <strain evidence="1 2">DSM 17498</strain>
    </source>
</reference>
<dbReference type="GO" id="GO:0016020">
    <property type="term" value="C:membrane"/>
    <property type="evidence" value="ECO:0007669"/>
    <property type="project" value="GOC"/>
</dbReference>
<dbReference type="GO" id="GO:0016758">
    <property type="term" value="F:hexosyltransferase activity"/>
    <property type="evidence" value="ECO:0007669"/>
    <property type="project" value="TreeGrafter"/>
</dbReference>
<dbReference type="GO" id="GO:0006688">
    <property type="term" value="P:glycosphingolipid biosynthetic process"/>
    <property type="evidence" value="ECO:0007669"/>
    <property type="project" value="TreeGrafter"/>
</dbReference>
<dbReference type="Gene3D" id="3.90.550.20">
    <property type="match status" value="2"/>
</dbReference>
<accession>A0A840MVJ1</accession>